<gene>
    <name evidence="8" type="ORF">METZ01_LOCUS118407</name>
</gene>
<dbReference type="Gene3D" id="3.90.1150.10">
    <property type="entry name" value="Aspartate Aminotransferase, domain 1"/>
    <property type="match status" value="1"/>
</dbReference>
<keyword evidence="4" id="KW-0808">Transferase</keyword>
<comment type="similarity">
    <text evidence="2">Belongs to the class-V pyridoxal-phosphate-dependent aminotransferase family. Csd subfamily.</text>
</comment>
<evidence type="ECO:0000256" key="4">
    <source>
        <dbReference type="ARBA" id="ARBA00022679"/>
    </source>
</evidence>
<comment type="cofactor">
    <cofactor evidence="1">
        <name>pyridoxal 5'-phosphate</name>
        <dbReference type="ChEBI" id="CHEBI:597326"/>
    </cofactor>
</comment>
<dbReference type="PIRSF" id="PIRSF005572">
    <property type="entry name" value="NifS"/>
    <property type="match status" value="1"/>
</dbReference>
<dbReference type="Gene3D" id="3.40.640.10">
    <property type="entry name" value="Type I PLP-dependent aspartate aminotransferase-like (Major domain)"/>
    <property type="match status" value="1"/>
</dbReference>
<proteinExistence type="inferred from homology"/>
<dbReference type="InterPro" id="IPR015424">
    <property type="entry name" value="PyrdxlP-dep_Trfase"/>
</dbReference>
<reference evidence="8" key="1">
    <citation type="submission" date="2018-05" db="EMBL/GenBank/DDBJ databases">
        <authorList>
            <person name="Lanie J.A."/>
            <person name="Ng W.-L."/>
            <person name="Kazmierczak K.M."/>
            <person name="Andrzejewski T.M."/>
            <person name="Davidsen T.M."/>
            <person name="Wayne K.J."/>
            <person name="Tettelin H."/>
            <person name="Glass J.I."/>
            <person name="Rusch D."/>
            <person name="Podicherti R."/>
            <person name="Tsui H.-C.T."/>
            <person name="Winkler M.E."/>
        </authorList>
    </citation>
    <scope>NUCLEOTIDE SEQUENCE</scope>
</reference>
<dbReference type="NCBIfam" id="TIGR01979">
    <property type="entry name" value="sufS"/>
    <property type="match status" value="1"/>
</dbReference>
<dbReference type="Pfam" id="PF00266">
    <property type="entry name" value="Aminotran_5"/>
    <property type="match status" value="1"/>
</dbReference>
<comment type="catalytic activity">
    <reaction evidence="6">
        <text>(sulfur carrier)-H + L-cysteine = (sulfur carrier)-SH + L-alanine</text>
        <dbReference type="Rhea" id="RHEA:43892"/>
        <dbReference type="Rhea" id="RHEA-COMP:14737"/>
        <dbReference type="Rhea" id="RHEA-COMP:14739"/>
        <dbReference type="ChEBI" id="CHEBI:29917"/>
        <dbReference type="ChEBI" id="CHEBI:35235"/>
        <dbReference type="ChEBI" id="CHEBI:57972"/>
        <dbReference type="ChEBI" id="CHEBI:64428"/>
        <dbReference type="EC" id="2.8.1.7"/>
    </reaction>
</comment>
<evidence type="ECO:0000256" key="3">
    <source>
        <dbReference type="ARBA" id="ARBA00012239"/>
    </source>
</evidence>
<dbReference type="GO" id="GO:0006534">
    <property type="term" value="P:cysteine metabolic process"/>
    <property type="evidence" value="ECO:0007669"/>
    <property type="project" value="InterPro"/>
</dbReference>
<dbReference type="InterPro" id="IPR020578">
    <property type="entry name" value="Aminotrans_V_PyrdxlP_BS"/>
</dbReference>
<dbReference type="SUPFAM" id="SSF53383">
    <property type="entry name" value="PLP-dependent transferases"/>
    <property type="match status" value="1"/>
</dbReference>
<organism evidence="8">
    <name type="scientific">marine metagenome</name>
    <dbReference type="NCBI Taxonomy" id="408172"/>
    <lineage>
        <taxon>unclassified sequences</taxon>
        <taxon>metagenomes</taxon>
        <taxon>ecological metagenomes</taxon>
    </lineage>
</organism>
<evidence type="ECO:0000256" key="1">
    <source>
        <dbReference type="ARBA" id="ARBA00001933"/>
    </source>
</evidence>
<dbReference type="InterPro" id="IPR016454">
    <property type="entry name" value="Cysteine_dSase"/>
</dbReference>
<dbReference type="GO" id="GO:0031071">
    <property type="term" value="F:cysteine desulfurase activity"/>
    <property type="evidence" value="ECO:0007669"/>
    <property type="project" value="UniProtKB-EC"/>
</dbReference>
<dbReference type="AlphaFoldDB" id="A0A381XMT5"/>
<dbReference type="InterPro" id="IPR010970">
    <property type="entry name" value="Cys_dSase_SufS"/>
</dbReference>
<dbReference type="PROSITE" id="PS00595">
    <property type="entry name" value="AA_TRANSFER_CLASS_5"/>
    <property type="match status" value="1"/>
</dbReference>
<dbReference type="EMBL" id="UINC01015592">
    <property type="protein sequence ID" value="SVA65553.1"/>
    <property type="molecule type" value="Genomic_DNA"/>
</dbReference>
<dbReference type="InterPro" id="IPR015421">
    <property type="entry name" value="PyrdxlP-dep_Trfase_major"/>
</dbReference>
<accession>A0A381XMT5</accession>
<dbReference type="InterPro" id="IPR015422">
    <property type="entry name" value="PyrdxlP-dep_Trfase_small"/>
</dbReference>
<keyword evidence="5" id="KW-0663">Pyridoxal phosphate</keyword>
<dbReference type="PANTHER" id="PTHR43586:SF8">
    <property type="entry name" value="CYSTEINE DESULFURASE 1, CHLOROPLASTIC"/>
    <property type="match status" value="1"/>
</dbReference>
<dbReference type="EC" id="2.8.1.7" evidence="3"/>
<dbReference type="GO" id="GO:0030170">
    <property type="term" value="F:pyridoxal phosphate binding"/>
    <property type="evidence" value="ECO:0007669"/>
    <property type="project" value="InterPro"/>
</dbReference>
<dbReference type="CDD" id="cd06453">
    <property type="entry name" value="SufS_like"/>
    <property type="match status" value="1"/>
</dbReference>
<sequence>MLNPEEIRKDFPILNVNVHGKRLVYLDNAATSQKPNQVIDTLTAYYRNYNSNVHRGVHTLSIKATEQYESAREKIAKFINAPSDSLIYTKGTTDGINLVAHSWGLENIESGDEILLTEMEHHSNLVPWQILAEKNGATLKFIPVTESGALDLSQLNILLTSKTKLVAITQMSNVLGTINPVKEICRQAHALGAYMLIDAAQSVPHMPVDVEDIGCDFLAFSSHKMLGPTGIGCLYVRKAILETMNPVNHGGDMVKEVTLNRATWNDLPIRFEAGTPNIADAIALGTAIDYLTELGMDQVQAYEEHLTTYALDVLKGLSEDFIFYGIPDPTKRGAIISFYSPEIHPHDIGTVLDRQGIAIRAGHHCAMPLVNGRLGLPATARASFYIYNTEEEVDMLVESLKKTLQYFNR</sequence>
<dbReference type="InterPro" id="IPR000192">
    <property type="entry name" value="Aminotrans_V_dom"/>
</dbReference>
<feature type="domain" description="Aminotransferase class V" evidence="7">
    <location>
        <begin position="24"/>
        <end position="396"/>
    </location>
</feature>
<evidence type="ECO:0000259" key="7">
    <source>
        <dbReference type="Pfam" id="PF00266"/>
    </source>
</evidence>
<evidence type="ECO:0000256" key="2">
    <source>
        <dbReference type="ARBA" id="ARBA00010447"/>
    </source>
</evidence>
<name>A0A381XMT5_9ZZZZ</name>
<dbReference type="PANTHER" id="PTHR43586">
    <property type="entry name" value="CYSTEINE DESULFURASE"/>
    <property type="match status" value="1"/>
</dbReference>
<evidence type="ECO:0000313" key="8">
    <source>
        <dbReference type="EMBL" id="SVA65553.1"/>
    </source>
</evidence>
<evidence type="ECO:0000256" key="5">
    <source>
        <dbReference type="ARBA" id="ARBA00022898"/>
    </source>
</evidence>
<protein>
    <recommendedName>
        <fullName evidence="3">cysteine desulfurase</fullName>
        <ecNumber evidence="3">2.8.1.7</ecNumber>
    </recommendedName>
</protein>
<evidence type="ECO:0000256" key="6">
    <source>
        <dbReference type="ARBA" id="ARBA00050776"/>
    </source>
</evidence>